<sequence>MKVKLERETQEASEFWRTVVFYNGRAPSGQKTDWKMNEYKAFQGEVSSVSLANSAQLPLRPLAGAVHIDRHVPQHVKYGFELTESLPESSSLGDEGNQMTRTGENNDSREAVDGEYCFWNIDELWGLNN</sequence>
<evidence type="ECO:0000313" key="8">
    <source>
        <dbReference type="Proteomes" id="UP000436088"/>
    </source>
</evidence>
<evidence type="ECO:0000259" key="6">
    <source>
        <dbReference type="PROSITE" id="PS51005"/>
    </source>
</evidence>
<keyword evidence="2" id="KW-0238">DNA-binding</keyword>
<evidence type="ECO:0000313" key="7">
    <source>
        <dbReference type="EMBL" id="KAE8679403.1"/>
    </source>
</evidence>
<reference evidence="7" key="1">
    <citation type="submission" date="2019-09" db="EMBL/GenBank/DDBJ databases">
        <title>Draft genome information of white flower Hibiscus syriacus.</title>
        <authorList>
            <person name="Kim Y.-M."/>
        </authorList>
    </citation>
    <scope>NUCLEOTIDE SEQUENCE [LARGE SCALE GENOMIC DNA]</scope>
    <source>
        <strain evidence="7">YM2019G1</strain>
    </source>
</reference>
<dbReference type="SUPFAM" id="SSF101941">
    <property type="entry name" value="NAC domain"/>
    <property type="match status" value="1"/>
</dbReference>
<keyword evidence="8" id="KW-1185">Reference proteome</keyword>
<evidence type="ECO:0000256" key="2">
    <source>
        <dbReference type="ARBA" id="ARBA00023125"/>
    </source>
</evidence>
<proteinExistence type="predicted"/>
<feature type="region of interest" description="Disordered" evidence="5">
    <location>
        <begin position="86"/>
        <end position="108"/>
    </location>
</feature>
<gene>
    <name evidence="7" type="ORF">F3Y22_tig00111402pilonHSYRG01384</name>
</gene>
<keyword evidence="4" id="KW-0539">Nucleus</keyword>
<keyword evidence="1" id="KW-0805">Transcription regulation</keyword>
<accession>A0A6A2XUQ9</accession>
<dbReference type="GO" id="GO:0003677">
    <property type="term" value="F:DNA binding"/>
    <property type="evidence" value="ECO:0007669"/>
    <property type="project" value="UniProtKB-KW"/>
</dbReference>
<dbReference type="AlphaFoldDB" id="A0A6A2XUQ9"/>
<dbReference type="EMBL" id="VEPZ02001331">
    <property type="protein sequence ID" value="KAE8679403.1"/>
    <property type="molecule type" value="Genomic_DNA"/>
</dbReference>
<keyword evidence="3" id="KW-0804">Transcription</keyword>
<dbReference type="InterPro" id="IPR036093">
    <property type="entry name" value="NAC_dom_sf"/>
</dbReference>
<comment type="caution">
    <text evidence="7">The sequence shown here is derived from an EMBL/GenBank/DDBJ whole genome shotgun (WGS) entry which is preliminary data.</text>
</comment>
<organism evidence="7 8">
    <name type="scientific">Hibiscus syriacus</name>
    <name type="common">Rose of Sharon</name>
    <dbReference type="NCBI Taxonomy" id="106335"/>
    <lineage>
        <taxon>Eukaryota</taxon>
        <taxon>Viridiplantae</taxon>
        <taxon>Streptophyta</taxon>
        <taxon>Embryophyta</taxon>
        <taxon>Tracheophyta</taxon>
        <taxon>Spermatophyta</taxon>
        <taxon>Magnoliopsida</taxon>
        <taxon>eudicotyledons</taxon>
        <taxon>Gunneridae</taxon>
        <taxon>Pentapetalae</taxon>
        <taxon>rosids</taxon>
        <taxon>malvids</taxon>
        <taxon>Malvales</taxon>
        <taxon>Malvaceae</taxon>
        <taxon>Malvoideae</taxon>
        <taxon>Hibiscus</taxon>
    </lineage>
</organism>
<dbReference type="InterPro" id="IPR003441">
    <property type="entry name" value="NAC-dom"/>
</dbReference>
<evidence type="ECO:0000256" key="4">
    <source>
        <dbReference type="ARBA" id="ARBA00023242"/>
    </source>
</evidence>
<protein>
    <recommendedName>
        <fullName evidence="6">NAC domain-containing protein</fullName>
    </recommendedName>
</protein>
<evidence type="ECO:0000256" key="3">
    <source>
        <dbReference type="ARBA" id="ARBA00023163"/>
    </source>
</evidence>
<feature type="domain" description="NAC" evidence="6">
    <location>
        <begin position="1"/>
        <end position="57"/>
    </location>
</feature>
<evidence type="ECO:0000256" key="5">
    <source>
        <dbReference type="SAM" id="MobiDB-lite"/>
    </source>
</evidence>
<dbReference type="GO" id="GO:0006355">
    <property type="term" value="P:regulation of DNA-templated transcription"/>
    <property type="evidence" value="ECO:0007669"/>
    <property type="project" value="InterPro"/>
</dbReference>
<dbReference type="Gene3D" id="2.170.150.80">
    <property type="entry name" value="NAC domain"/>
    <property type="match status" value="1"/>
</dbReference>
<dbReference type="Proteomes" id="UP000436088">
    <property type="component" value="Unassembled WGS sequence"/>
</dbReference>
<dbReference type="PROSITE" id="PS51005">
    <property type="entry name" value="NAC"/>
    <property type="match status" value="1"/>
</dbReference>
<name>A0A6A2XUQ9_HIBSY</name>
<evidence type="ECO:0000256" key="1">
    <source>
        <dbReference type="ARBA" id="ARBA00023015"/>
    </source>
</evidence>